<sequence>MRTSPGMVCVYSRAVSACLGPWRLMVERPTWLEAGHSGGGAAVWSEGGLSGVRVLKGEAYGRSARPAPFPSRTSPRSTSRQASQRKEKGRFDDRKSVGEAAPRTYCRHRSALLERKVQTIRRSLPRTRLTLMRRANHLV</sequence>
<protein>
    <submittedName>
        <fullName evidence="2">Uncharacterized protein</fullName>
    </submittedName>
</protein>
<feature type="region of interest" description="Disordered" evidence="1">
    <location>
        <begin position="60"/>
        <end position="103"/>
    </location>
</feature>
<comment type="caution">
    <text evidence="2">The sequence shown here is derived from an EMBL/GenBank/DDBJ whole genome shotgun (WGS) entry which is preliminary data.</text>
</comment>
<reference evidence="2 3" key="1">
    <citation type="journal article" date="2015" name="BMC Genomics">
        <title>Insights from the genome of Ophiocordyceps polyrhachis-furcata to pathogenicity and host specificity in insect fungi.</title>
        <authorList>
            <person name="Wichadakul D."/>
            <person name="Kobmoo N."/>
            <person name="Ingsriswang S."/>
            <person name="Tangphatsornruang S."/>
            <person name="Chantasingh D."/>
            <person name="Luangsa-ard J.J."/>
            <person name="Eurwilaichitr L."/>
        </authorList>
    </citation>
    <scope>NUCLEOTIDE SEQUENCE [LARGE SCALE GENOMIC DNA]</scope>
    <source>
        <strain evidence="2 3">BCC 54312</strain>
    </source>
</reference>
<dbReference type="EMBL" id="LKCN02000021">
    <property type="protein sequence ID" value="RCI08203.1"/>
    <property type="molecule type" value="Genomic_DNA"/>
</dbReference>
<feature type="compositionally biased region" description="Low complexity" evidence="1">
    <location>
        <begin position="62"/>
        <end position="82"/>
    </location>
</feature>
<evidence type="ECO:0000313" key="3">
    <source>
        <dbReference type="Proteomes" id="UP000253664"/>
    </source>
</evidence>
<dbReference type="Proteomes" id="UP000253664">
    <property type="component" value="Unassembled WGS sequence"/>
</dbReference>
<name>A0A367L190_9HYPO</name>
<evidence type="ECO:0000313" key="2">
    <source>
        <dbReference type="EMBL" id="RCI08203.1"/>
    </source>
</evidence>
<keyword evidence="3" id="KW-1185">Reference proteome</keyword>
<dbReference type="AlphaFoldDB" id="A0A367L190"/>
<proteinExistence type="predicted"/>
<evidence type="ECO:0000256" key="1">
    <source>
        <dbReference type="SAM" id="MobiDB-lite"/>
    </source>
</evidence>
<accession>A0A367L190</accession>
<dbReference type="OrthoDB" id="10676300at2759"/>
<feature type="compositionally biased region" description="Basic and acidic residues" evidence="1">
    <location>
        <begin position="84"/>
        <end position="97"/>
    </location>
</feature>
<gene>
    <name evidence="2" type="ORF">L249_6340</name>
</gene>
<organism evidence="2 3">
    <name type="scientific">Ophiocordyceps polyrhachis-furcata BCC 54312</name>
    <dbReference type="NCBI Taxonomy" id="1330021"/>
    <lineage>
        <taxon>Eukaryota</taxon>
        <taxon>Fungi</taxon>
        <taxon>Dikarya</taxon>
        <taxon>Ascomycota</taxon>
        <taxon>Pezizomycotina</taxon>
        <taxon>Sordariomycetes</taxon>
        <taxon>Hypocreomycetidae</taxon>
        <taxon>Hypocreales</taxon>
        <taxon>Ophiocordycipitaceae</taxon>
        <taxon>Ophiocordyceps</taxon>
    </lineage>
</organism>